<evidence type="ECO:0000256" key="1">
    <source>
        <dbReference type="ARBA" id="ARBA00022741"/>
    </source>
</evidence>
<organism evidence="8 9">
    <name type="scientific">Seminavis robusta</name>
    <dbReference type="NCBI Taxonomy" id="568900"/>
    <lineage>
        <taxon>Eukaryota</taxon>
        <taxon>Sar</taxon>
        <taxon>Stramenopiles</taxon>
        <taxon>Ochrophyta</taxon>
        <taxon>Bacillariophyta</taxon>
        <taxon>Bacillariophyceae</taxon>
        <taxon>Bacillariophycidae</taxon>
        <taxon>Naviculales</taxon>
        <taxon>Naviculaceae</taxon>
        <taxon>Seminavis</taxon>
    </lineage>
</organism>
<evidence type="ECO:0000256" key="2">
    <source>
        <dbReference type="ARBA" id="ARBA00022801"/>
    </source>
</evidence>
<dbReference type="Proteomes" id="UP001153069">
    <property type="component" value="Unassembled WGS sequence"/>
</dbReference>
<dbReference type="PANTHER" id="PTHR47959:SF13">
    <property type="entry name" value="ATP-DEPENDENT RNA HELICASE RHLE"/>
    <property type="match status" value="1"/>
</dbReference>
<evidence type="ECO:0000313" key="8">
    <source>
        <dbReference type="EMBL" id="CAB9512146.1"/>
    </source>
</evidence>
<dbReference type="InterPro" id="IPR050079">
    <property type="entry name" value="DEAD_box_RNA_helicase"/>
</dbReference>
<dbReference type="GO" id="GO:0003724">
    <property type="term" value="F:RNA helicase activity"/>
    <property type="evidence" value="ECO:0007669"/>
    <property type="project" value="TreeGrafter"/>
</dbReference>
<dbReference type="GO" id="GO:0005524">
    <property type="term" value="F:ATP binding"/>
    <property type="evidence" value="ECO:0007669"/>
    <property type="project" value="UniProtKB-KW"/>
</dbReference>
<gene>
    <name evidence="8" type="ORF">SEMRO_521_G159330.2</name>
</gene>
<keyword evidence="9" id="KW-1185">Reference proteome</keyword>
<keyword evidence="3" id="KW-0347">Helicase</keyword>
<dbReference type="InterPro" id="IPR014001">
    <property type="entry name" value="Helicase_ATP-bd"/>
</dbReference>
<sequence length="585" mass="64638">MLASRVTRASQRQFASLSRRNRGVAFVSSALPSERSQQQQQHQRNYPKFVPNHNFRSLWTRQFSGTTTDTSNDENGIFANPEITFASMGIQSPVLLERLEKIGITRPTAVQAATFELLSQIPGKNVTLGSETGSGKTLAYLLPLLDDILTRKKEQSADTDTIRDYAYARAMILVPNKELVQQVARMAMVLSGGKQALIGGGVSLDNNAFSDDAASPEEIVRIAIMPGGLKEPKDFPPFRKALLGQAEPIDLVISTPAAVGALGLSPKNINMFAEIATVVCDEADMLLDGGYIRPLEQVLLGFRRADKLDFAAHGVPKTQHVFVAATLPDMGLRSVDAYLHKKFPQATRVTIDGMHNARHYGLVEPTVWVELESKKDRLEYFTKLLEVAPQEGGLQGQKIMLFVNSVDDVEGVAKAFEKLDMAALPYHAKMSLEERTQNLDRFRRYQSTSTGDDDGDTVPILICTDLASRGVDIPGVSAIVQLQFAGNVVAHLHRMGRCGRAGQRTGRGVVFYNAKERELVDVVKEAEKLQEKITLKGQDVLEVELDEEGNVVKAGTVNNAFSRKRGFTKKRKKQRRQVEYDNVNQ</sequence>
<dbReference type="InterPro" id="IPR001650">
    <property type="entry name" value="Helicase_C-like"/>
</dbReference>
<dbReference type="GO" id="GO:0005829">
    <property type="term" value="C:cytosol"/>
    <property type="evidence" value="ECO:0007669"/>
    <property type="project" value="TreeGrafter"/>
</dbReference>
<dbReference type="PROSITE" id="PS51192">
    <property type="entry name" value="HELICASE_ATP_BIND_1"/>
    <property type="match status" value="1"/>
</dbReference>
<dbReference type="InterPro" id="IPR027417">
    <property type="entry name" value="P-loop_NTPase"/>
</dbReference>
<dbReference type="PROSITE" id="PS51194">
    <property type="entry name" value="HELICASE_CTER"/>
    <property type="match status" value="1"/>
</dbReference>
<feature type="domain" description="Helicase C-terminal" evidence="7">
    <location>
        <begin position="380"/>
        <end position="549"/>
    </location>
</feature>
<dbReference type="CDD" id="cd00268">
    <property type="entry name" value="DEADc"/>
    <property type="match status" value="1"/>
</dbReference>
<evidence type="ECO:0000256" key="3">
    <source>
        <dbReference type="ARBA" id="ARBA00022806"/>
    </source>
</evidence>
<dbReference type="Pfam" id="PF00270">
    <property type="entry name" value="DEAD"/>
    <property type="match status" value="1"/>
</dbReference>
<keyword evidence="4" id="KW-0067">ATP-binding</keyword>
<evidence type="ECO:0000256" key="4">
    <source>
        <dbReference type="ARBA" id="ARBA00022840"/>
    </source>
</evidence>
<dbReference type="GO" id="GO:0016787">
    <property type="term" value="F:hydrolase activity"/>
    <property type="evidence" value="ECO:0007669"/>
    <property type="project" value="UniProtKB-KW"/>
</dbReference>
<feature type="compositionally biased region" description="Basic residues" evidence="5">
    <location>
        <begin position="563"/>
        <end position="575"/>
    </location>
</feature>
<dbReference type="Gene3D" id="3.40.50.300">
    <property type="entry name" value="P-loop containing nucleotide triphosphate hydrolases"/>
    <property type="match status" value="2"/>
</dbReference>
<evidence type="ECO:0000259" key="7">
    <source>
        <dbReference type="PROSITE" id="PS51194"/>
    </source>
</evidence>
<keyword evidence="2" id="KW-0378">Hydrolase</keyword>
<evidence type="ECO:0000313" key="9">
    <source>
        <dbReference type="Proteomes" id="UP001153069"/>
    </source>
</evidence>
<evidence type="ECO:0008006" key="10">
    <source>
        <dbReference type="Google" id="ProtNLM"/>
    </source>
</evidence>
<feature type="region of interest" description="Disordered" evidence="5">
    <location>
        <begin position="32"/>
        <end position="51"/>
    </location>
</feature>
<reference evidence="8" key="1">
    <citation type="submission" date="2020-06" db="EMBL/GenBank/DDBJ databases">
        <authorList>
            <consortium name="Plant Systems Biology data submission"/>
        </authorList>
    </citation>
    <scope>NUCLEOTIDE SEQUENCE</scope>
    <source>
        <strain evidence="8">D6</strain>
    </source>
</reference>
<dbReference type="CDD" id="cd18787">
    <property type="entry name" value="SF2_C_DEAD"/>
    <property type="match status" value="1"/>
</dbReference>
<dbReference type="Pfam" id="PF00271">
    <property type="entry name" value="Helicase_C"/>
    <property type="match status" value="1"/>
</dbReference>
<name>A0A9N8E402_9STRA</name>
<evidence type="ECO:0000259" key="6">
    <source>
        <dbReference type="PROSITE" id="PS51192"/>
    </source>
</evidence>
<dbReference type="GO" id="GO:0003676">
    <property type="term" value="F:nucleic acid binding"/>
    <property type="evidence" value="ECO:0007669"/>
    <property type="project" value="InterPro"/>
</dbReference>
<comment type="caution">
    <text evidence="8">The sequence shown here is derived from an EMBL/GenBank/DDBJ whole genome shotgun (WGS) entry which is preliminary data.</text>
</comment>
<accession>A0A9N8E402</accession>
<protein>
    <recommendedName>
        <fullName evidence="10">P-loop containing nucleoside triphosphate hydrolase protein</fullName>
    </recommendedName>
</protein>
<evidence type="ECO:0000256" key="5">
    <source>
        <dbReference type="SAM" id="MobiDB-lite"/>
    </source>
</evidence>
<dbReference type="SMART" id="SM00487">
    <property type="entry name" value="DEXDc"/>
    <property type="match status" value="1"/>
</dbReference>
<dbReference type="OrthoDB" id="10256233at2759"/>
<feature type="region of interest" description="Disordered" evidence="5">
    <location>
        <begin position="563"/>
        <end position="585"/>
    </location>
</feature>
<dbReference type="PANTHER" id="PTHR47959">
    <property type="entry name" value="ATP-DEPENDENT RNA HELICASE RHLE-RELATED"/>
    <property type="match status" value="1"/>
</dbReference>
<dbReference type="InterPro" id="IPR044742">
    <property type="entry name" value="DEAD/DEAH_RhlB"/>
</dbReference>
<feature type="domain" description="Helicase ATP-binding" evidence="6">
    <location>
        <begin position="117"/>
        <end position="345"/>
    </location>
</feature>
<dbReference type="EMBL" id="CAICTM010000520">
    <property type="protein sequence ID" value="CAB9512146.1"/>
    <property type="molecule type" value="Genomic_DNA"/>
</dbReference>
<dbReference type="SMART" id="SM00490">
    <property type="entry name" value="HELICc"/>
    <property type="match status" value="1"/>
</dbReference>
<dbReference type="AlphaFoldDB" id="A0A9N8E402"/>
<keyword evidence="1" id="KW-0547">Nucleotide-binding</keyword>
<dbReference type="InterPro" id="IPR011545">
    <property type="entry name" value="DEAD/DEAH_box_helicase_dom"/>
</dbReference>
<dbReference type="SUPFAM" id="SSF52540">
    <property type="entry name" value="P-loop containing nucleoside triphosphate hydrolases"/>
    <property type="match status" value="1"/>
</dbReference>
<proteinExistence type="predicted"/>